<evidence type="ECO:0000259" key="4">
    <source>
        <dbReference type="SMART" id="SM00829"/>
    </source>
</evidence>
<dbReference type="InterPro" id="IPR011032">
    <property type="entry name" value="GroES-like_sf"/>
</dbReference>
<dbReference type="InParanoid" id="E5AE34"/>
<dbReference type="PANTHER" id="PTHR45348:SF2">
    <property type="entry name" value="ZINC-TYPE ALCOHOL DEHYDROGENASE-LIKE PROTEIN C2E1P3.01"/>
    <property type="match status" value="1"/>
</dbReference>
<dbReference type="FunCoup" id="E5AE34">
    <property type="interactions" value="198"/>
</dbReference>
<dbReference type="InterPro" id="IPR013149">
    <property type="entry name" value="ADH-like_C"/>
</dbReference>
<dbReference type="EMBL" id="FP929139">
    <property type="protein sequence ID" value="CBY01473.1"/>
    <property type="molecule type" value="Genomic_DNA"/>
</dbReference>
<dbReference type="Gene3D" id="3.90.180.10">
    <property type="entry name" value="Medium-chain alcohol dehydrogenases, catalytic domain"/>
    <property type="match status" value="1"/>
</dbReference>
<evidence type="ECO:0000256" key="1">
    <source>
        <dbReference type="ARBA" id="ARBA00008072"/>
    </source>
</evidence>
<dbReference type="GeneID" id="13290704"/>
<evidence type="ECO:0000313" key="6">
    <source>
        <dbReference type="Proteomes" id="UP000002668"/>
    </source>
</evidence>
<reference evidence="6" key="1">
    <citation type="journal article" date="2011" name="Nat. Commun.">
        <title>Effector diversification within compartments of the Leptosphaeria maculans genome affected by Repeat-Induced Point mutations.</title>
        <authorList>
            <person name="Rouxel T."/>
            <person name="Grandaubert J."/>
            <person name="Hane J.K."/>
            <person name="Hoede C."/>
            <person name="van de Wouw A.P."/>
            <person name="Couloux A."/>
            <person name="Dominguez V."/>
            <person name="Anthouard V."/>
            <person name="Bally P."/>
            <person name="Bourras S."/>
            <person name="Cozijnsen A.J."/>
            <person name="Ciuffetti L.M."/>
            <person name="Degrave A."/>
            <person name="Dilmaghani A."/>
            <person name="Duret L."/>
            <person name="Fudal I."/>
            <person name="Goodwin S.B."/>
            <person name="Gout L."/>
            <person name="Glaser N."/>
            <person name="Linglin J."/>
            <person name="Kema G.H.J."/>
            <person name="Lapalu N."/>
            <person name="Lawrence C.B."/>
            <person name="May K."/>
            <person name="Meyer M."/>
            <person name="Ollivier B."/>
            <person name="Poulain J."/>
            <person name="Schoch C.L."/>
            <person name="Simon A."/>
            <person name="Spatafora J.W."/>
            <person name="Stachowiak A."/>
            <person name="Turgeon B.G."/>
            <person name="Tyler B.M."/>
            <person name="Vincent D."/>
            <person name="Weissenbach J."/>
            <person name="Amselem J."/>
            <person name="Quesneville H."/>
            <person name="Oliver R.P."/>
            <person name="Wincker P."/>
            <person name="Balesdent M.-H."/>
            <person name="Howlett B.J."/>
        </authorList>
    </citation>
    <scope>NUCLEOTIDE SEQUENCE [LARGE SCALE GENOMIC DNA]</scope>
    <source>
        <strain evidence="6">JN3 / isolate v23.1.3 / race Av1-4-5-6-7-8</strain>
    </source>
</reference>
<dbReference type="STRING" id="985895.E5AE34"/>
<evidence type="ECO:0000256" key="3">
    <source>
        <dbReference type="ARBA" id="ARBA00023002"/>
    </source>
</evidence>
<dbReference type="SUPFAM" id="SSF50129">
    <property type="entry name" value="GroES-like"/>
    <property type="match status" value="1"/>
</dbReference>
<keyword evidence="6" id="KW-1185">Reference proteome</keyword>
<accession>E5AE34</accession>
<evidence type="ECO:0000256" key="2">
    <source>
        <dbReference type="ARBA" id="ARBA00011245"/>
    </source>
</evidence>
<dbReference type="GO" id="GO:0016651">
    <property type="term" value="F:oxidoreductase activity, acting on NAD(P)H"/>
    <property type="evidence" value="ECO:0007669"/>
    <property type="project" value="InterPro"/>
</dbReference>
<dbReference type="SMART" id="SM00829">
    <property type="entry name" value="PKS_ER"/>
    <property type="match status" value="1"/>
</dbReference>
<dbReference type="HOGENOM" id="CLU_026673_16_1_1"/>
<dbReference type="RefSeq" id="XP_003844952.1">
    <property type="nucleotide sequence ID" value="XM_003844904.1"/>
</dbReference>
<protein>
    <submittedName>
        <fullName evidence="5">Similar to oxidoreductase</fullName>
    </submittedName>
</protein>
<dbReference type="InterPro" id="IPR020843">
    <property type="entry name" value="ER"/>
</dbReference>
<dbReference type="AlphaFoldDB" id="E5AE34"/>
<dbReference type="Pfam" id="PF00107">
    <property type="entry name" value="ADH_zinc_N"/>
    <property type="match status" value="1"/>
</dbReference>
<dbReference type="CDD" id="cd08249">
    <property type="entry name" value="enoyl_reductase_like"/>
    <property type="match status" value="1"/>
</dbReference>
<dbReference type="OMA" id="FAEYCIP"/>
<dbReference type="InterPro" id="IPR047122">
    <property type="entry name" value="Trans-enoyl_RdTase-like"/>
</dbReference>
<evidence type="ECO:0000313" key="5">
    <source>
        <dbReference type="EMBL" id="CBY01473.1"/>
    </source>
</evidence>
<dbReference type="InterPro" id="IPR013154">
    <property type="entry name" value="ADH-like_N"/>
</dbReference>
<dbReference type="Gene3D" id="3.40.50.720">
    <property type="entry name" value="NAD(P)-binding Rossmann-like Domain"/>
    <property type="match status" value="1"/>
</dbReference>
<sequence length="345" mass="37036">MSFQRAIQIQAPNVAKLVTNAPIPALRPQYVKVKTAAVALNPTDWKHIDFLASEGAINGCDFSGTVEAVGEDVKNGLQIGDRVAGFIHGSNQDNHEDGAFAEYVVAKSQLLTKIPDDLSFEAASTLGCGITTVGQGLYQSLGLPWPTTPTTTPFPILIYGGATATGTLAIQFAKLSGLTVVATSSPQNFDLLKGYGADHVFDYKSPTVGADIRKVTNDNLQHVFDTISYESTASIAAEAISSKGGKYSSLLVINKFPRDDVSNTATLAYTGFGEDFSKGTRKWSANPDHLAFQEKFWRLTCELLAQGKIRPHPQEVREGGLEGVLGGLDDLRKERVSGVKLVYPL</sequence>
<dbReference type="PANTHER" id="PTHR45348">
    <property type="entry name" value="HYPOTHETICAL OXIDOREDUCTASE (EUROFUNG)"/>
    <property type="match status" value="1"/>
</dbReference>
<gene>
    <name evidence="5" type="ORF">LEMA_P002600.1</name>
</gene>
<dbReference type="VEuPathDB" id="FungiDB:LEMA_P002600.1"/>
<comment type="subunit">
    <text evidence="2">Monomer.</text>
</comment>
<keyword evidence="3" id="KW-0560">Oxidoreductase</keyword>
<dbReference type="Proteomes" id="UP000002668">
    <property type="component" value="Genome"/>
</dbReference>
<dbReference type="eggNOG" id="KOG1198">
    <property type="taxonomic scope" value="Eukaryota"/>
</dbReference>
<dbReference type="OrthoDB" id="48317at2759"/>
<feature type="domain" description="Enoyl reductase (ER)" evidence="4">
    <location>
        <begin position="10"/>
        <end position="342"/>
    </location>
</feature>
<dbReference type="SUPFAM" id="SSF51735">
    <property type="entry name" value="NAD(P)-binding Rossmann-fold domains"/>
    <property type="match status" value="1"/>
</dbReference>
<proteinExistence type="inferred from homology"/>
<dbReference type="Pfam" id="PF08240">
    <property type="entry name" value="ADH_N"/>
    <property type="match status" value="1"/>
</dbReference>
<dbReference type="InterPro" id="IPR036291">
    <property type="entry name" value="NAD(P)-bd_dom_sf"/>
</dbReference>
<name>E5AE34_LEPMJ</name>
<organism evidence="5 6">
    <name type="scientific">Leptosphaeria maculans (strain JN3 / isolate v23.1.3 / race Av1-4-5-6-7-8)</name>
    <name type="common">Blackleg fungus</name>
    <name type="synonym">Phoma lingam</name>
    <dbReference type="NCBI Taxonomy" id="985895"/>
    <lineage>
        <taxon>Eukaryota</taxon>
        <taxon>Fungi</taxon>
        <taxon>Dikarya</taxon>
        <taxon>Ascomycota</taxon>
        <taxon>Pezizomycotina</taxon>
        <taxon>Dothideomycetes</taxon>
        <taxon>Pleosporomycetidae</taxon>
        <taxon>Pleosporales</taxon>
        <taxon>Pleosporineae</taxon>
        <taxon>Leptosphaeriaceae</taxon>
        <taxon>Plenodomus</taxon>
        <taxon>Plenodomus lingam/Leptosphaeria maculans species complex</taxon>
    </lineage>
</organism>
<comment type="similarity">
    <text evidence="1">Belongs to the zinc-containing alcohol dehydrogenase family.</text>
</comment>